<sequence>MGRHYEEIGAAQFESADGVADWRVRGTTAFALYRTGDFATAVRLVDEVGRLADAVDHHPDVNLRYGRVELRLTTHATSSLTTVDVDLARAISAAAAALAVTADPDGIAESEIAQG</sequence>
<evidence type="ECO:0000313" key="7">
    <source>
        <dbReference type="Proteomes" id="UP000307087"/>
    </source>
</evidence>
<evidence type="ECO:0000256" key="5">
    <source>
        <dbReference type="ARBA" id="ARBA00023239"/>
    </source>
</evidence>
<keyword evidence="5" id="KW-0456">Lyase</keyword>
<dbReference type="CDD" id="cd00488">
    <property type="entry name" value="PCD_DCoH"/>
    <property type="match status" value="1"/>
</dbReference>
<reference evidence="6 7" key="1">
    <citation type="journal article" date="2009" name="Int. J. Syst. Evol. Microbiol.">
        <title>Nocardioides caeni sp. nov., isolated from wastewater.</title>
        <authorList>
            <person name="Yoon J.H."/>
            <person name="Kang S.J."/>
            <person name="Park S."/>
            <person name="Kim W."/>
            <person name="Oh T.K."/>
        </authorList>
    </citation>
    <scope>NUCLEOTIDE SEQUENCE [LARGE SCALE GENOMIC DNA]</scope>
    <source>
        <strain evidence="6 7">DSM 23134</strain>
    </source>
</reference>
<organism evidence="6 7">
    <name type="scientific">Nocardioides caeni</name>
    <dbReference type="NCBI Taxonomy" id="574700"/>
    <lineage>
        <taxon>Bacteria</taxon>
        <taxon>Bacillati</taxon>
        <taxon>Actinomycetota</taxon>
        <taxon>Actinomycetes</taxon>
        <taxon>Propionibacteriales</taxon>
        <taxon>Nocardioidaceae</taxon>
        <taxon>Nocardioides</taxon>
    </lineage>
</organism>
<dbReference type="GO" id="GO:0006729">
    <property type="term" value="P:tetrahydrobiopterin biosynthetic process"/>
    <property type="evidence" value="ECO:0007669"/>
    <property type="project" value="InterPro"/>
</dbReference>
<evidence type="ECO:0000256" key="4">
    <source>
        <dbReference type="ARBA" id="ARBA00021735"/>
    </source>
</evidence>
<protein>
    <recommendedName>
        <fullName evidence="4">Putative pterin-4-alpha-carbinolamine dehydratase</fullName>
        <ecNumber evidence="3">4.2.1.96</ecNumber>
    </recommendedName>
</protein>
<proteinExistence type="inferred from homology"/>
<dbReference type="Gene3D" id="3.30.1360.20">
    <property type="entry name" value="Transcriptional coactivator/pterin dehydratase"/>
    <property type="match status" value="1"/>
</dbReference>
<dbReference type="AlphaFoldDB" id="A0A4S8N3C9"/>
<comment type="caution">
    <text evidence="6">The sequence shown here is derived from an EMBL/GenBank/DDBJ whole genome shotgun (WGS) entry which is preliminary data.</text>
</comment>
<comment type="similarity">
    <text evidence="2">Belongs to the pterin-4-alpha-carbinolamine dehydratase family.</text>
</comment>
<dbReference type="SUPFAM" id="SSF55248">
    <property type="entry name" value="PCD-like"/>
    <property type="match status" value="1"/>
</dbReference>
<comment type="catalytic activity">
    <reaction evidence="1">
        <text>(4aS,6R)-4a-hydroxy-L-erythro-5,6,7,8-tetrahydrobiopterin = (6R)-L-erythro-6,7-dihydrobiopterin + H2O</text>
        <dbReference type="Rhea" id="RHEA:11920"/>
        <dbReference type="ChEBI" id="CHEBI:15377"/>
        <dbReference type="ChEBI" id="CHEBI:15642"/>
        <dbReference type="ChEBI" id="CHEBI:43120"/>
        <dbReference type="EC" id="4.2.1.96"/>
    </reaction>
</comment>
<evidence type="ECO:0000313" key="6">
    <source>
        <dbReference type="EMBL" id="THV10052.1"/>
    </source>
</evidence>
<dbReference type="PANTHER" id="PTHR12599">
    <property type="entry name" value="PTERIN-4-ALPHA-CARBINOLAMINE DEHYDRATASE"/>
    <property type="match status" value="1"/>
</dbReference>
<evidence type="ECO:0000256" key="3">
    <source>
        <dbReference type="ARBA" id="ARBA00013252"/>
    </source>
</evidence>
<evidence type="ECO:0000256" key="1">
    <source>
        <dbReference type="ARBA" id="ARBA00001554"/>
    </source>
</evidence>
<dbReference type="GO" id="GO:0008124">
    <property type="term" value="F:4-alpha-hydroxytetrahydrobiopterin dehydratase activity"/>
    <property type="evidence" value="ECO:0007669"/>
    <property type="project" value="UniProtKB-EC"/>
</dbReference>
<dbReference type="Pfam" id="PF01329">
    <property type="entry name" value="Pterin_4a"/>
    <property type="match status" value="1"/>
</dbReference>
<dbReference type="OrthoDB" id="15077at2"/>
<gene>
    <name evidence="6" type="ORF">E9934_14640</name>
</gene>
<dbReference type="PANTHER" id="PTHR12599:SF0">
    <property type="entry name" value="PTERIN-4-ALPHA-CARBINOLAMINE DEHYDRATASE"/>
    <property type="match status" value="1"/>
</dbReference>
<dbReference type="RefSeq" id="WP_136563645.1">
    <property type="nucleotide sequence ID" value="NZ_BAABLS010000006.1"/>
</dbReference>
<accession>A0A4S8N3C9</accession>
<dbReference type="Proteomes" id="UP000307087">
    <property type="component" value="Unassembled WGS sequence"/>
</dbReference>
<keyword evidence="7" id="KW-1185">Reference proteome</keyword>
<evidence type="ECO:0000256" key="2">
    <source>
        <dbReference type="ARBA" id="ARBA00006472"/>
    </source>
</evidence>
<name>A0A4S8N3C9_9ACTN</name>
<dbReference type="InterPro" id="IPR001533">
    <property type="entry name" value="Pterin_deHydtase"/>
</dbReference>
<dbReference type="InterPro" id="IPR036428">
    <property type="entry name" value="PCD_sf"/>
</dbReference>
<dbReference type="EMBL" id="STGW01000011">
    <property type="protein sequence ID" value="THV10052.1"/>
    <property type="molecule type" value="Genomic_DNA"/>
</dbReference>
<dbReference type="EC" id="4.2.1.96" evidence="3"/>